<dbReference type="InterPro" id="IPR018247">
    <property type="entry name" value="EF_Hand_1_Ca_BS"/>
</dbReference>
<dbReference type="HOGENOM" id="CLU_3060748_0_0_10"/>
<dbReference type="STRING" id="880070.Cycma_1934"/>
<dbReference type="Proteomes" id="UP000001635">
    <property type="component" value="Chromosome"/>
</dbReference>
<dbReference type="EMBL" id="CP002955">
    <property type="protein sequence ID" value="AEL25682.1"/>
    <property type="molecule type" value="Genomic_DNA"/>
</dbReference>
<name>G0IYE7_CYCMS</name>
<keyword evidence="2" id="KW-1185">Reference proteome</keyword>
<reference evidence="2" key="1">
    <citation type="submission" date="2011-07" db="EMBL/GenBank/DDBJ databases">
        <title>The complete genome of Cyclobacterium marinum DSM 745.</title>
        <authorList>
            <person name="Lucas S."/>
            <person name="Han J."/>
            <person name="Lapidus A."/>
            <person name="Bruce D."/>
            <person name="Goodwin L."/>
            <person name="Pitluck S."/>
            <person name="Peters L."/>
            <person name="Kyrpides N."/>
            <person name="Mavromatis K."/>
            <person name="Ivanova N."/>
            <person name="Ovchinnikova G."/>
            <person name="Chertkov O."/>
            <person name="Detter J.C."/>
            <person name="Tapia R."/>
            <person name="Han C."/>
            <person name="Land M."/>
            <person name="Hauser L."/>
            <person name="Markowitz V."/>
            <person name="Cheng J.-F."/>
            <person name="Hugenholtz P."/>
            <person name="Woyke T."/>
            <person name="Wu D."/>
            <person name="Tindall B."/>
            <person name="Schuetze A."/>
            <person name="Brambilla E."/>
            <person name="Klenk H.-P."/>
            <person name="Eisen J.A."/>
        </authorList>
    </citation>
    <scope>NUCLEOTIDE SEQUENCE [LARGE SCALE GENOMIC DNA]</scope>
    <source>
        <strain evidence="2">ATCC 25205 / DSM 745 / LMG 13164 / NCIMB 1802</strain>
    </source>
</reference>
<evidence type="ECO:0000313" key="2">
    <source>
        <dbReference type="Proteomes" id="UP000001635"/>
    </source>
</evidence>
<sequence length="53" mass="6469">MFFSFDEDQERRIGVFDWINWLYRMVIFRDKKSIFLLLSLEIPHSPSLKKAGF</sequence>
<gene>
    <name evidence="1" type="ordered locus">Cycma_1934</name>
</gene>
<organism evidence="1 2">
    <name type="scientific">Cyclobacterium marinum (strain ATCC 25205 / DSM 745 / LMG 13164 / NCIMB 1802)</name>
    <name type="common">Flectobacillus marinus</name>
    <dbReference type="NCBI Taxonomy" id="880070"/>
    <lineage>
        <taxon>Bacteria</taxon>
        <taxon>Pseudomonadati</taxon>
        <taxon>Bacteroidota</taxon>
        <taxon>Cytophagia</taxon>
        <taxon>Cytophagales</taxon>
        <taxon>Cyclobacteriaceae</taxon>
        <taxon>Cyclobacterium</taxon>
    </lineage>
</organism>
<evidence type="ECO:0000313" key="1">
    <source>
        <dbReference type="EMBL" id="AEL25682.1"/>
    </source>
</evidence>
<dbReference type="PROSITE" id="PS00018">
    <property type="entry name" value="EF_HAND_1"/>
    <property type="match status" value="1"/>
</dbReference>
<protein>
    <submittedName>
        <fullName evidence="1">Uncharacterized protein</fullName>
    </submittedName>
</protein>
<accession>G0IYE7</accession>
<proteinExistence type="predicted"/>
<dbReference type="KEGG" id="cmr:Cycma_1934"/>
<dbReference type="AlphaFoldDB" id="G0IYE7"/>